<evidence type="ECO:0000313" key="8">
    <source>
        <dbReference type="EMBL" id="MDL5160483.1"/>
    </source>
</evidence>
<dbReference type="InterPro" id="IPR051794">
    <property type="entry name" value="PG_Endopeptidase_C40"/>
</dbReference>
<dbReference type="InterPro" id="IPR038765">
    <property type="entry name" value="Papain-like_cys_pep_sf"/>
</dbReference>
<evidence type="ECO:0000256" key="2">
    <source>
        <dbReference type="ARBA" id="ARBA00022670"/>
    </source>
</evidence>
<dbReference type="InterPro" id="IPR000064">
    <property type="entry name" value="NLP_P60_dom"/>
</dbReference>
<reference evidence="8 9" key="1">
    <citation type="submission" date="2023-06" db="EMBL/GenBank/DDBJ databases">
        <title>Actinomycetospora Odt1-22.</title>
        <authorList>
            <person name="Supong K."/>
        </authorList>
    </citation>
    <scope>NUCLEOTIDE SEQUENCE [LARGE SCALE GENOMIC DNA]</scope>
    <source>
        <strain evidence="8 9">Odt1-22</strain>
    </source>
</reference>
<dbReference type="PANTHER" id="PTHR47359">
    <property type="entry name" value="PEPTIDOGLYCAN DL-ENDOPEPTIDASE CWLO"/>
    <property type="match status" value="1"/>
</dbReference>
<evidence type="ECO:0000256" key="5">
    <source>
        <dbReference type="SAM" id="MobiDB-lite"/>
    </source>
</evidence>
<dbReference type="Gene3D" id="3.90.1720.10">
    <property type="entry name" value="endopeptidase domain like (from Nostoc punctiforme)"/>
    <property type="match status" value="1"/>
</dbReference>
<sequence>MDRRRLGLLVGSAVTAYLLFLAAPLILVTVLISGGLGAAGSTCDGPGGTAAGTDGTGAALNGGDQLAYAQLITSIVAGRGLPQQAAVVAIATAAQESRLGQAGMNTAVDHDSLGLFQQRPSAGWGSPAQVKDPTYATNKFLDGLVGIGGWATMPVTKAAQTVQRSAFPDAYAQWEAQARDFATRFWPPGTPPGGNPAAAATQAAAAPSAAGAQTCPGEGGDGLAPGSGSTAVPPGYTPPTAPQTRAVLDFAMTQLGKPYQWGGTGPDAYDCSGLMWASWAKGGITLPRTAAAQSKFGAPVTDPAQLQPGDLIFMPGANGSPASPGHVGMYIGNGQLINAPQTDDPVQIVPVSKWQGKISGMRRPGATNPDAPSPAVQA</sequence>
<keyword evidence="9" id="KW-1185">Reference proteome</keyword>
<evidence type="ECO:0000313" key="9">
    <source>
        <dbReference type="Proteomes" id="UP001231924"/>
    </source>
</evidence>
<evidence type="ECO:0000259" key="7">
    <source>
        <dbReference type="PROSITE" id="PS51935"/>
    </source>
</evidence>
<keyword evidence="6" id="KW-1133">Transmembrane helix</keyword>
<dbReference type="PANTHER" id="PTHR47359:SF3">
    <property type="entry name" value="NLP_P60 DOMAIN-CONTAINING PROTEIN-RELATED"/>
    <property type="match status" value="1"/>
</dbReference>
<evidence type="ECO:0000256" key="3">
    <source>
        <dbReference type="ARBA" id="ARBA00022801"/>
    </source>
</evidence>
<evidence type="ECO:0000256" key="1">
    <source>
        <dbReference type="ARBA" id="ARBA00007074"/>
    </source>
</evidence>
<feature type="region of interest" description="Disordered" evidence="5">
    <location>
        <begin position="358"/>
        <end position="378"/>
    </location>
</feature>
<dbReference type="Pfam" id="PF00877">
    <property type="entry name" value="NLPC_P60"/>
    <property type="match status" value="1"/>
</dbReference>
<keyword evidence="6" id="KW-0472">Membrane</keyword>
<organism evidence="8 9">
    <name type="scientific">Actinomycetospora termitidis</name>
    <dbReference type="NCBI Taxonomy" id="3053470"/>
    <lineage>
        <taxon>Bacteria</taxon>
        <taxon>Bacillati</taxon>
        <taxon>Actinomycetota</taxon>
        <taxon>Actinomycetes</taxon>
        <taxon>Pseudonocardiales</taxon>
        <taxon>Pseudonocardiaceae</taxon>
        <taxon>Actinomycetospora</taxon>
    </lineage>
</organism>
<comment type="caution">
    <text evidence="8">The sequence shown here is derived from an EMBL/GenBank/DDBJ whole genome shotgun (WGS) entry which is preliminary data.</text>
</comment>
<keyword evidence="4" id="KW-0788">Thiol protease</keyword>
<gene>
    <name evidence="8" type="ORF">QRT03_31265</name>
</gene>
<dbReference type="EMBL" id="JASVWF010000011">
    <property type="protein sequence ID" value="MDL5160483.1"/>
    <property type="molecule type" value="Genomic_DNA"/>
</dbReference>
<dbReference type="PROSITE" id="PS51935">
    <property type="entry name" value="NLPC_P60"/>
    <property type="match status" value="1"/>
</dbReference>
<protein>
    <submittedName>
        <fullName evidence="8">C40 family peptidase</fullName>
    </submittedName>
</protein>
<dbReference type="Proteomes" id="UP001231924">
    <property type="component" value="Unassembled WGS sequence"/>
</dbReference>
<keyword evidence="2" id="KW-0645">Protease</keyword>
<feature type="region of interest" description="Disordered" evidence="5">
    <location>
        <begin position="186"/>
        <end position="238"/>
    </location>
</feature>
<proteinExistence type="inferred from homology"/>
<feature type="transmembrane region" description="Helical" evidence="6">
    <location>
        <begin position="7"/>
        <end position="32"/>
    </location>
</feature>
<comment type="similarity">
    <text evidence="1">Belongs to the peptidase C40 family.</text>
</comment>
<keyword evidence="6" id="KW-0812">Transmembrane</keyword>
<evidence type="ECO:0000256" key="6">
    <source>
        <dbReference type="SAM" id="Phobius"/>
    </source>
</evidence>
<keyword evidence="3" id="KW-0378">Hydrolase</keyword>
<feature type="domain" description="NlpC/P60" evidence="7">
    <location>
        <begin position="241"/>
        <end position="365"/>
    </location>
</feature>
<feature type="compositionally biased region" description="Low complexity" evidence="5">
    <location>
        <begin position="195"/>
        <end position="214"/>
    </location>
</feature>
<name>A0ABT7MLP5_9PSEU</name>
<evidence type="ECO:0000256" key="4">
    <source>
        <dbReference type="ARBA" id="ARBA00022807"/>
    </source>
</evidence>
<dbReference type="RefSeq" id="WP_286057086.1">
    <property type="nucleotide sequence ID" value="NZ_JASVWF010000011.1"/>
</dbReference>
<dbReference type="SUPFAM" id="SSF54001">
    <property type="entry name" value="Cysteine proteinases"/>
    <property type="match status" value="1"/>
</dbReference>
<accession>A0ABT7MLP5</accession>